<keyword evidence="3" id="KW-1185">Reference proteome</keyword>
<proteinExistence type="predicted"/>
<protein>
    <submittedName>
        <fullName evidence="2">General secretion pathway protein GspC</fullName>
    </submittedName>
</protein>
<sequence>MSTLIRPTFHALTLLCAACTCLVAAHAVNSVVDAWLQPLPSFPEETPKKTRSTQEMATPLALAPLARYLGLPDKLRDEVILPSKPGDEPVPNTLGLKLLGTMIGATPSTTFASVFEGPTRRTRSVWMGGDIQGAQVVAIERTRVLLMNSGRMEYVEPTATDAAPQLQEPREPRAASLDVRQVSPQTFEVSRKDLDATLANPNEVMMQARVVPSFRNGEPQGFKLFAIKTGSLYSQLGLQNGDILKRINGLSLQSPDGALEAYQKLRESPRIELEVERNGQPLRLTYSVR</sequence>
<accession>A0ABY9WUV7</accession>
<organism evidence="2 3">
    <name type="scientific">Archangium minus</name>
    <dbReference type="NCBI Taxonomy" id="83450"/>
    <lineage>
        <taxon>Bacteria</taxon>
        <taxon>Pseudomonadati</taxon>
        <taxon>Myxococcota</taxon>
        <taxon>Myxococcia</taxon>
        <taxon>Myxococcales</taxon>
        <taxon>Cystobacterineae</taxon>
        <taxon>Archangiaceae</taxon>
        <taxon>Archangium</taxon>
    </lineage>
</organism>
<dbReference type="RefSeq" id="WP_395818987.1">
    <property type="nucleotide sequence ID" value="NZ_CP043494.1"/>
</dbReference>
<name>A0ABY9WUV7_9BACT</name>
<dbReference type="InterPro" id="IPR036034">
    <property type="entry name" value="PDZ_sf"/>
</dbReference>
<evidence type="ECO:0000313" key="2">
    <source>
        <dbReference type="EMBL" id="WNG45021.1"/>
    </source>
</evidence>
<reference evidence="2 3" key="1">
    <citation type="submission" date="2019-08" db="EMBL/GenBank/DDBJ databases">
        <title>Archangium and Cystobacter genomes.</title>
        <authorList>
            <person name="Chen I.-C.K."/>
            <person name="Wielgoss S."/>
        </authorList>
    </citation>
    <scope>NUCLEOTIDE SEQUENCE [LARGE SCALE GENOMIC DNA]</scope>
    <source>
        <strain evidence="2 3">Cbm 6</strain>
    </source>
</reference>
<keyword evidence="1" id="KW-0732">Signal</keyword>
<dbReference type="SUPFAM" id="SSF50156">
    <property type="entry name" value="PDZ domain-like"/>
    <property type="match status" value="1"/>
</dbReference>
<dbReference type="Gene3D" id="2.30.42.10">
    <property type="match status" value="1"/>
</dbReference>
<gene>
    <name evidence="2" type="ORF">F0U60_13610</name>
</gene>
<evidence type="ECO:0000256" key="1">
    <source>
        <dbReference type="SAM" id="SignalP"/>
    </source>
</evidence>
<dbReference type="EMBL" id="CP043494">
    <property type="protein sequence ID" value="WNG45021.1"/>
    <property type="molecule type" value="Genomic_DNA"/>
</dbReference>
<dbReference type="Gene3D" id="2.30.30.830">
    <property type="match status" value="1"/>
</dbReference>
<dbReference type="Proteomes" id="UP001611383">
    <property type="component" value="Chromosome"/>
</dbReference>
<evidence type="ECO:0000313" key="3">
    <source>
        <dbReference type="Proteomes" id="UP001611383"/>
    </source>
</evidence>
<feature type="chain" id="PRO_5047549693" evidence="1">
    <location>
        <begin position="28"/>
        <end position="289"/>
    </location>
</feature>
<dbReference type="NCBIfam" id="NF041515">
    <property type="entry name" value="GspC_delta"/>
    <property type="match status" value="1"/>
</dbReference>
<feature type="signal peptide" evidence="1">
    <location>
        <begin position="1"/>
        <end position="27"/>
    </location>
</feature>